<keyword evidence="7" id="KW-1185">Reference proteome</keyword>
<dbReference type="EMBL" id="BAABEO010000017">
    <property type="protein sequence ID" value="GAA3687081.1"/>
    <property type="molecule type" value="Genomic_DNA"/>
</dbReference>
<accession>A0ABP7CGL3</accession>
<protein>
    <recommendedName>
        <fullName evidence="5">Periplasmic binding protein domain-containing protein</fullName>
    </recommendedName>
</protein>
<dbReference type="Gene3D" id="3.40.50.2300">
    <property type="match status" value="2"/>
</dbReference>
<dbReference type="RefSeq" id="WP_345151255.1">
    <property type="nucleotide sequence ID" value="NZ_BAABEO010000017.1"/>
</dbReference>
<evidence type="ECO:0000313" key="7">
    <source>
        <dbReference type="Proteomes" id="UP001500752"/>
    </source>
</evidence>
<gene>
    <name evidence="6" type="ORF">GCM10023081_25560</name>
</gene>
<proteinExistence type="inferred from homology"/>
<dbReference type="PANTHER" id="PTHR46847">
    <property type="entry name" value="D-ALLOSE-BINDING PERIPLASMIC PROTEIN-RELATED"/>
    <property type="match status" value="1"/>
</dbReference>
<evidence type="ECO:0000256" key="4">
    <source>
        <dbReference type="SAM" id="SignalP"/>
    </source>
</evidence>
<name>A0ABP7CGL3_9MICC</name>
<dbReference type="InterPro" id="IPR025997">
    <property type="entry name" value="SBP_2_dom"/>
</dbReference>
<sequence>MPEASNTASPARRHGRLAVTALSLPLVLMFSACTPPPATSAGQSAAAAPAADLGSCGTVPEFDVKDVDGAVAALPAEIRAGYASYPEEVYASPWKDLPKADGPIKVGLSYLPIANPFGKSVLDQLEASFAEAKAQGLVEGELVKRIMPDPATMTPAEQIRGYQELVREGVDVILTTPLSGAAMVDAVNEAGEQGIVTVSLSGTIPSKYAVNILDNTYLNVAKPTAEVAKQLGGTGDVLVVRGVPGLTTDEYGYNAQKAVLEQCPNINVVGEVVGNYIPAVAKSAVLQFLTSHPADVDAVLQIGVMGSGAFAAFEQTGRQVPKITDSGASAGSLAYWKKYMAEQGYESAGTGGNGTQQAKAMFEVAMRTLQGQGLTVGTITRTPSMISNENIDQYLPAGSDATSPEEVLDGESWMESAYLDNFFTATQK</sequence>
<dbReference type="Pfam" id="PF13407">
    <property type="entry name" value="Peripla_BP_4"/>
    <property type="match status" value="1"/>
</dbReference>
<evidence type="ECO:0000256" key="2">
    <source>
        <dbReference type="ARBA" id="ARBA00007639"/>
    </source>
</evidence>
<keyword evidence="3 4" id="KW-0732">Signal</keyword>
<reference evidence="7" key="1">
    <citation type="journal article" date="2019" name="Int. J. Syst. Evol. Microbiol.">
        <title>The Global Catalogue of Microorganisms (GCM) 10K type strain sequencing project: providing services to taxonomists for standard genome sequencing and annotation.</title>
        <authorList>
            <consortium name="The Broad Institute Genomics Platform"/>
            <consortium name="The Broad Institute Genome Sequencing Center for Infectious Disease"/>
            <person name="Wu L."/>
            <person name="Ma J."/>
        </authorList>
    </citation>
    <scope>NUCLEOTIDE SEQUENCE [LARGE SCALE GENOMIC DNA]</scope>
    <source>
        <strain evidence="7">JCM 30742</strain>
    </source>
</reference>
<comment type="similarity">
    <text evidence="2">Belongs to the bacterial solute-binding protein 2 family.</text>
</comment>
<dbReference type="SUPFAM" id="SSF53822">
    <property type="entry name" value="Periplasmic binding protein-like I"/>
    <property type="match status" value="1"/>
</dbReference>
<feature type="domain" description="Periplasmic binding protein" evidence="5">
    <location>
        <begin position="108"/>
        <end position="372"/>
    </location>
</feature>
<evidence type="ECO:0000313" key="6">
    <source>
        <dbReference type="EMBL" id="GAA3687081.1"/>
    </source>
</evidence>
<comment type="subcellular location">
    <subcellularLocation>
        <location evidence="1">Cell envelope</location>
    </subcellularLocation>
</comment>
<evidence type="ECO:0000256" key="1">
    <source>
        <dbReference type="ARBA" id="ARBA00004196"/>
    </source>
</evidence>
<dbReference type="PANTHER" id="PTHR46847:SF1">
    <property type="entry name" value="D-ALLOSE-BINDING PERIPLASMIC PROTEIN-RELATED"/>
    <property type="match status" value="1"/>
</dbReference>
<feature type="signal peptide" evidence="4">
    <location>
        <begin position="1"/>
        <end position="40"/>
    </location>
</feature>
<feature type="chain" id="PRO_5046772560" description="Periplasmic binding protein domain-containing protein" evidence="4">
    <location>
        <begin position="41"/>
        <end position="428"/>
    </location>
</feature>
<dbReference type="Proteomes" id="UP001500752">
    <property type="component" value="Unassembled WGS sequence"/>
</dbReference>
<organism evidence="6 7">
    <name type="scientific">Arthrobacter ginkgonis</name>
    <dbReference type="NCBI Taxonomy" id="1630594"/>
    <lineage>
        <taxon>Bacteria</taxon>
        <taxon>Bacillati</taxon>
        <taxon>Actinomycetota</taxon>
        <taxon>Actinomycetes</taxon>
        <taxon>Micrococcales</taxon>
        <taxon>Micrococcaceae</taxon>
        <taxon>Arthrobacter</taxon>
    </lineage>
</organism>
<evidence type="ECO:0000256" key="3">
    <source>
        <dbReference type="ARBA" id="ARBA00022729"/>
    </source>
</evidence>
<comment type="caution">
    <text evidence="6">The sequence shown here is derived from an EMBL/GenBank/DDBJ whole genome shotgun (WGS) entry which is preliminary data.</text>
</comment>
<evidence type="ECO:0000259" key="5">
    <source>
        <dbReference type="Pfam" id="PF13407"/>
    </source>
</evidence>
<dbReference type="InterPro" id="IPR028082">
    <property type="entry name" value="Peripla_BP_I"/>
</dbReference>